<dbReference type="AlphaFoldDB" id="E0UDM0"/>
<keyword evidence="2" id="KW-1185">Reference proteome</keyword>
<reference evidence="2" key="1">
    <citation type="journal article" date="2011" name="MBio">
        <title>Novel metabolic attributes of the genus Cyanothece, comprising a group of unicellular nitrogen-fixing Cyanobacteria.</title>
        <authorList>
            <person name="Bandyopadhyay A."/>
            <person name="Elvitigala T."/>
            <person name="Welsh E."/>
            <person name="Stockel J."/>
            <person name="Liberton M."/>
            <person name="Min H."/>
            <person name="Sherman L.A."/>
            <person name="Pakrasi H.B."/>
        </authorList>
    </citation>
    <scope>NUCLEOTIDE SEQUENCE [LARGE SCALE GENOMIC DNA]</scope>
    <source>
        <strain evidence="2">PCC 7822</strain>
    </source>
</reference>
<dbReference type="KEGG" id="cyj:Cyan7822_3383"/>
<dbReference type="Proteomes" id="UP000008206">
    <property type="component" value="Chromosome"/>
</dbReference>
<dbReference type="eggNOG" id="ENOG50336I5">
    <property type="taxonomic scope" value="Bacteria"/>
</dbReference>
<sequence length="83" mass="9090">MIIIEITNVEELIKQHIGSLGAKVLHAVADDEAKIEKVMIEELQTNFKKMGVKANMFSVAGVDMLGNGKIEIGIKVRSSTFMS</sequence>
<gene>
    <name evidence="1" type="ordered locus">Cyan7822_3383</name>
</gene>
<protein>
    <recommendedName>
        <fullName evidence="3">Cytochrome-c oxidase</fullName>
    </recommendedName>
</protein>
<evidence type="ECO:0008006" key="3">
    <source>
        <dbReference type="Google" id="ProtNLM"/>
    </source>
</evidence>
<proteinExistence type="predicted"/>
<name>E0UDM0_GLOV7</name>
<evidence type="ECO:0000313" key="1">
    <source>
        <dbReference type="EMBL" id="ADN15333.1"/>
    </source>
</evidence>
<dbReference type="OrthoDB" id="6717844at2"/>
<accession>E0UDM0</accession>
<organism evidence="1 2">
    <name type="scientific">Gloeothece verrucosa (strain PCC 7822)</name>
    <name type="common">Cyanothece sp. (strain PCC 7822)</name>
    <dbReference type="NCBI Taxonomy" id="497965"/>
    <lineage>
        <taxon>Bacteria</taxon>
        <taxon>Bacillati</taxon>
        <taxon>Cyanobacteriota</taxon>
        <taxon>Cyanophyceae</taxon>
        <taxon>Oscillatoriophycideae</taxon>
        <taxon>Chroococcales</taxon>
        <taxon>Aphanothecaceae</taxon>
        <taxon>Gloeothece</taxon>
        <taxon>Gloeothece verrucosa</taxon>
    </lineage>
</organism>
<dbReference type="EMBL" id="CP002198">
    <property type="protein sequence ID" value="ADN15333.1"/>
    <property type="molecule type" value="Genomic_DNA"/>
</dbReference>
<dbReference type="RefSeq" id="WP_013323402.1">
    <property type="nucleotide sequence ID" value="NC_014501.1"/>
</dbReference>
<dbReference type="STRING" id="497965.Cyan7822_3383"/>
<evidence type="ECO:0000313" key="2">
    <source>
        <dbReference type="Proteomes" id="UP000008206"/>
    </source>
</evidence>
<dbReference type="HOGENOM" id="CLU_190798_0_0_3"/>